<dbReference type="SUPFAM" id="SSF51316">
    <property type="entry name" value="Mss4-like"/>
    <property type="match status" value="1"/>
</dbReference>
<evidence type="ECO:0000259" key="5">
    <source>
        <dbReference type="Pfam" id="PF04828"/>
    </source>
</evidence>
<evidence type="ECO:0000313" key="6">
    <source>
        <dbReference type="EMBL" id="MBC9977766.1"/>
    </source>
</evidence>
<evidence type="ECO:0000313" key="7">
    <source>
        <dbReference type="Proteomes" id="UP000639516"/>
    </source>
</evidence>
<evidence type="ECO:0000256" key="1">
    <source>
        <dbReference type="ARBA" id="ARBA00005495"/>
    </source>
</evidence>
<protein>
    <recommendedName>
        <fullName evidence="5">CENP-V/GFA domain-containing protein</fullName>
    </recommendedName>
</protein>
<organism evidence="6 7">
    <name type="scientific">Bradyrhizobium campsiandrae</name>
    <dbReference type="NCBI Taxonomy" id="1729892"/>
    <lineage>
        <taxon>Bacteria</taxon>
        <taxon>Pseudomonadati</taxon>
        <taxon>Pseudomonadota</taxon>
        <taxon>Alphaproteobacteria</taxon>
        <taxon>Hyphomicrobiales</taxon>
        <taxon>Nitrobacteraceae</taxon>
        <taxon>Bradyrhizobium</taxon>
    </lineage>
</organism>
<accession>A0ABR7U1W2</accession>
<evidence type="ECO:0000256" key="4">
    <source>
        <dbReference type="ARBA" id="ARBA00023239"/>
    </source>
</evidence>
<keyword evidence="4" id="KW-0456">Lyase</keyword>
<dbReference type="Pfam" id="PF04828">
    <property type="entry name" value="GFA"/>
    <property type="match status" value="1"/>
</dbReference>
<dbReference type="InterPro" id="IPR006913">
    <property type="entry name" value="CENP-V/GFA"/>
</dbReference>
<evidence type="ECO:0000256" key="2">
    <source>
        <dbReference type="ARBA" id="ARBA00022723"/>
    </source>
</evidence>
<dbReference type="InterPro" id="IPR011057">
    <property type="entry name" value="Mss4-like_sf"/>
</dbReference>
<dbReference type="EMBL" id="JAATTO010000007">
    <property type="protein sequence ID" value="MBC9977766.1"/>
    <property type="molecule type" value="Genomic_DNA"/>
</dbReference>
<sequence length="169" mass="18453">MPPAPVMTASCVCGRVKLKASGSPIISATCYCNDCQNGAAQIEALPHAPAVRDPDGGSSYILYRKDRFECTDGAELLRSFKLKETSPTNRVAATCCNSALFMNFDRGPHWVSVYRSRCHGELPPLRARIFTRSRPEGAVPADDVPNYKSFPPSFIIKMIASRIAMALGR</sequence>
<comment type="similarity">
    <text evidence="1">Belongs to the Gfa family.</text>
</comment>
<reference evidence="6 7" key="1">
    <citation type="journal article" date="2020" name="Arch. Microbiol.">
        <title>Bradyrhizobium campsiandrae sp. nov., a nitrogen-fixing bacterial strain isolated from a native leguminous tree from the Amazon adapted to flooded conditions.</title>
        <authorList>
            <person name="Cabral Michel D."/>
            <person name="Martins da Costa E."/>
            <person name="Azarias Guimaraes A."/>
            <person name="Soares de Carvalho T."/>
            <person name="Santos de Castro Caputo P."/>
            <person name="Willems A."/>
            <person name="de Souza Moreira F.M."/>
        </authorList>
    </citation>
    <scope>NUCLEOTIDE SEQUENCE [LARGE SCALE GENOMIC DNA]</scope>
    <source>
        <strain evidence="7">INPA 384B</strain>
    </source>
</reference>
<keyword evidence="2" id="KW-0479">Metal-binding</keyword>
<dbReference type="Proteomes" id="UP000639516">
    <property type="component" value="Unassembled WGS sequence"/>
</dbReference>
<dbReference type="PANTHER" id="PTHR33337:SF40">
    <property type="entry name" value="CENP-V_GFA DOMAIN-CONTAINING PROTEIN-RELATED"/>
    <property type="match status" value="1"/>
</dbReference>
<evidence type="ECO:0000256" key="3">
    <source>
        <dbReference type="ARBA" id="ARBA00022833"/>
    </source>
</evidence>
<gene>
    <name evidence="6" type="ORF">HA482_05975</name>
</gene>
<keyword evidence="7" id="KW-1185">Reference proteome</keyword>
<dbReference type="Gene3D" id="3.90.1590.10">
    <property type="entry name" value="glutathione-dependent formaldehyde- activating enzyme (gfa)"/>
    <property type="match status" value="1"/>
</dbReference>
<proteinExistence type="inferred from homology"/>
<name>A0ABR7U1W2_9BRAD</name>
<feature type="domain" description="CENP-V/GFA" evidence="5">
    <location>
        <begin position="7"/>
        <end position="113"/>
    </location>
</feature>
<dbReference type="PANTHER" id="PTHR33337">
    <property type="entry name" value="GFA DOMAIN-CONTAINING PROTEIN"/>
    <property type="match status" value="1"/>
</dbReference>
<comment type="caution">
    <text evidence="6">The sequence shown here is derived from an EMBL/GenBank/DDBJ whole genome shotgun (WGS) entry which is preliminary data.</text>
</comment>
<keyword evidence="3" id="KW-0862">Zinc</keyword>